<evidence type="ECO:0000313" key="1">
    <source>
        <dbReference type="EMBL" id="AXQ69623.1"/>
    </source>
</evidence>
<reference evidence="3" key="3">
    <citation type="submission" date="2018-09" db="EMBL/GenBank/DDBJ databases">
        <title>Giant CbK-like Caulobacter bacteriophages have genetically divergent genomes.</title>
        <authorList>
            <person name="Wilson K."/>
            <person name="Ely B."/>
        </authorList>
    </citation>
    <scope>NUCLEOTIDE SEQUENCE [LARGE SCALE GENOMIC DNA]</scope>
</reference>
<proteinExistence type="predicted"/>
<organism evidence="2 3">
    <name type="scientific">Caulobacter phage CcrSC</name>
    <dbReference type="NCBI Taxonomy" id="2283272"/>
    <lineage>
        <taxon>Viruses</taxon>
        <taxon>Duplodnaviria</taxon>
        <taxon>Heunggongvirae</taxon>
        <taxon>Uroviricota</taxon>
        <taxon>Caudoviricetes</taxon>
        <taxon>Jeanschmidtviridae</taxon>
        <taxon>Bertelyvirus</taxon>
        <taxon>Bertelyvirus SC</taxon>
    </lineage>
</organism>
<dbReference type="Proteomes" id="UP000259683">
    <property type="component" value="Segment"/>
</dbReference>
<reference evidence="3" key="1">
    <citation type="submission" date="2018-07" db="EMBL/GenBank/DDBJ databases">
        <title>Giant CbK-like Caulobacter bacteriophages have genetically divergent genomes.</title>
        <authorList>
            <person name="Wilson K.M."/>
            <person name="Ely B."/>
        </authorList>
    </citation>
    <scope>NUCLEOTIDE SEQUENCE [LARGE SCALE GENOMIC DNA]</scope>
</reference>
<reference evidence="2" key="2">
    <citation type="submission" date="2018-07" db="EMBL/GenBank/DDBJ databases">
        <authorList>
            <person name="Wilson K.M."/>
            <person name="Ely B."/>
        </authorList>
    </citation>
    <scope>NUCLEOTIDE SEQUENCE</scope>
</reference>
<sequence length="136" mass="15102">MREKVINHGAPHMAKTETVDLALVMLDEQKAALGASRTFTFHEVRAAFIDAKALTTLEATLHKIAEHECNGYRSDITERFDIRRRDKAQAAATAIAERYGLTLDFNGDPRGSALKIKTPHTGRYNGFGGREDGWCV</sequence>
<gene>
    <name evidence="1" type="ORF">CcrSC_gp041</name>
    <name evidence="2" type="ORF">CcrSC_gp541</name>
</gene>
<protein>
    <submittedName>
        <fullName evidence="2">Uncharacterized protein</fullName>
    </submittedName>
</protein>
<dbReference type="EMBL" id="MH588547">
    <property type="protein sequence ID" value="AXQ69623.1"/>
    <property type="molecule type" value="Genomic_DNA"/>
</dbReference>
<keyword evidence="3" id="KW-1185">Reference proteome</keyword>
<evidence type="ECO:0000313" key="2">
    <source>
        <dbReference type="EMBL" id="AXQ70123.1"/>
    </source>
</evidence>
<name>A0A385EEC0_9CAUD</name>
<reference evidence="2" key="4">
    <citation type="submission" date="2021-07" db="EMBL/GenBank/DDBJ databases">
        <title>Giant CbK-like Caulobacter bacteriophages have genetically divergent genomes.</title>
        <authorList>
            <person name="Wilson K."/>
            <person name="Ely B."/>
        </authorList>
    </citation>
    <scope>NUCLEOTIDE SEQUENCE</scope>
</reference>
<evidence type="ECO:0000313" key="3">
    <source>
        <dbReference type="Proteomes" id="UP000259683"/>
    </source>
</evidence>
<accession>A0A385EEC0</accession>
<dbReference type="EMBL" id="MH588547">
    <property type="protein sequence ID" value="AXQ70123.1"/>
    <property type="molecule type" value="Genomic_DNA"/>
</dbReference>